<dbReference type="PANTHER" id="PTHR33508">
    <property type="entry name" value="UPF0056 MEMBRANE PROTEIN YHCE"/>
    <property type="match status" value="1"/>
</dbReference>
<dbReference type="RefSeq" id="WP_199309001.1">
    <property type="nucleotide sequence ID" value="NZ_JAMPKX010000001.1"/>
</dbReference>
<evidence type="ECO:0000256" key="1">
    <source>
        <dbReference type="ARBA" id="ARBA00004651"/>
    </source>
</evidence>
<feature type="transmembrane region" description="Helical" evidence="7">
    <location>
        <begin position="71"/>
        <end position="94"/>
    </location>
</feature>
<reference evidence="8 9" key="1">
    <citation type="submission" date="2022-04" db="EMBL/GenBank/DDBJ databases">
        <title>Positive selection, recombination, and allopatry shape intraspecific diversity of widespread and dominant cyanobacteria.</title>
        <authorList>
            <person name="Wei J."/>
            <person name="Shu W."/>
            <person name="Hu C."/>
        </authorList>
    </citation>
    <scope>NUCLEOTIDE SEQUENCE [LARGE SCALE GENOMIC DNA]</scope>
    <source>
        <strain evidence="8 9">DQ-A4</strain>
    </source>
</reference>
<sequence length="223" mass="23597">MPIILPLFAKAFLTLFVVIDPVGLAPLYLALVSDRTETEQTQIATRAVAVSAGILLAFGLTGAYVLHNLGISLQAFQIAAGFLLFKIALDMIFVHQERETEAEAQEAGTKQDVSVFPLAIPLIAGPGSLASILVLSRESTNYYLGLSVVLAAAAVVLLLCYLFLLLSRPLAKVLGQIGINVVTRVLGVLLAALAVQYMLDGLLSLLQLPPAQAFGIDTPTPDS</sequence>
<comment type="caution">
    <text evidence="8">The sequence shown here is derived from an EMBL/GenBank/DDBJ whole genome shotgun (WGS) entry which is preliminary data.</text>
</comment>
<feature type="transmembrane region" description="Helical" evidence="7">
    <location>
        <begin position="142"/>
        <end position="165"/>
    </location>
</feature>
<name>A0ABV0JYT5_9CYAN</name>
<evidence type="ECO:0000256" key="4">
    <source>
        <dbReference type="ARBA" id="ARBA00022692"/>
    </source>
</evidence>
<proteinExistence type="inferred from homology"/>
<dbReference type="InterPro" id="IPR002771">
    <property type="entry name" value="Multi_antbiot-R_MarC"/>
</dbReference>
<accession>A0ABV0JYT5</accession>
<evidence type="ECO:0000256" key="6">
    <source>
        <dbReference type="ARBA" id="ARBA00023136"/>
    </source>
</evidence>
<dbReference type="EMBL" id="JAMPKX010000001">
    <property type="protein sequence ID" value="MEP0945690.1"/>
    <property type="molecule type" value="Genomic_DNA"/>
</dbReference>
<keyword evidence="6 7" id="KW-0472">Membrane</keyword>
<organism evidence="8 9">
    <name type="scientific">Leptolyngbya subtilissima DQ-A4</name>
    <dbReference type="NCBI Taxonomy" id="2933933"/>
    <lineage>
        <taxon>Bacteria</taxon>
        <taxon>Bacillati</taxon>
        <taxon>Cyanobacteriota</taxon>
        <taxon>Cyanophyceae</taxon>
        <taxon>Leptolyngbyales</taxon>
        <taxon>Leptolyngbyaceae</taxon>
        <taxon>Leptolyngbya group</taxon>
        <taxon>Leptolyngbya</taxon>
    </lineage>
</organism>
<comment type="similarity">
    <text evidence="2 7">Belongs to the UPF0056 (MarC) family.</text>
</comment>
<feature type="transmembrane region" description="Helical" evidence="7">
    <location>
        <begin position="177"/>
        <end position="199"/>
    </location>
</feature>
<gene>
    <name evidence="8" type="ORF">NC992_02285</name>
</gene>
<evidence type="ECO:0000313" key="9">
    <source>
        <dbReference type="Proteomes" id="UP001482513"/>
    </source>
</evidence>
<keyword evidence="5 7" id="KW-1133">Transmembrane helix</keyword>
<dbReference type="PANTHER" id="PTHR33508:SF1">
    <property type="entry name" value="UPF0056 MEMBRANE PROTEIN YHCE"/>
    <property type="match status" value="1"/>
</dbReference>
<keyword evidence="9" id="KW-1185">Reference proteome</keyword>
<comment type="subcellular location">
    <subcellularLocation>
        <location evidence="1 7">Cell membrane</location>
        <topology evidence="1 7">Multi-pass membrane protein</topology>
    </subcellularLocation>
</comment>
<dbReference type="Pfam" id="PF01914">
    <property type="entry name" value="MarC"/>
    <property type="match status" value="1"/>
</dbReference>
<feature type="transmembrane region" description="Helical" evidence="7">
    <location>
        <begin position="43"/>
        <end position="65"/>
    </location>
</feature>
<keyword evidence="4 7" id="KW-0812">Transmembrane</keyword>
<protein>
    <recommendedName>
        <fullName evidence="7">UPF0056 membrane protein</fullName>
    </recommendedName>
</protein>
<evidence type="ECO:0000313" key="8">
    <source>
        <dbReference type="EMBL" id="MEP0945690.1"/>
    </source>
</evidence>
<keyword evidence="3" id="KW-1003">Cell membrane</keyword>
<dbReference type="Proteomes" id="UP001482513">
    <property type="component" value="Unassembled WGS sequence"/>
</dbReference>
<feature type="transmembrane region" description="Helical" evidence="7">
    <location>
        <begin position="115"/>
        <end position="136"/>
    </location>
</feature>
<dbReference type="NCBIfam" id="TIGR00427">
    <property type="entry name" value="NAAT family transporter"/>
    <property type="match status" value="1"/>
</dbReference>
<feature type="transmembrane region" description="Helical" evidence="7">
    <location>
        <begin position="12"/>
        <end position="31"/>
    </location>
</feature>
<evidence type="ECO:0000256" key="2">
    <source>
        <dbReference type="ARBA" id="ARBA00009784"/>
    </source>
</evidence>
<evidence type="ECO:0000256" key="3">
    <source>
        <dbReference type="ARBA" id="ARBA00022475"/>
    </source>
</evidence>
<evidence type="ECO:0000256" key="5">
    <source>
        <dbReference type="ARBA" id="ARBA00022989"/>
    </source>
</evidence>
<evidence type="ECO:0000256" key="7">
    <source>
        <dbReference type="RuleBase" id="RU362048"/>
    </source>
</evidence>